<dbReference type="InterPro" id="IPR000445">
    <property type="entry name" value="HhH_motif"/>
</dbReference>
<dbReference type="GO" id="GO:0046040">
    <property type="term" value="P:IMP metabolic process"/>
    <property type="evidence" value="ECO:0007669"/>
    <property type="project" value="TreeGrafter"/>
</dbReference>
<dbReference type="Gene3D" id="1.10.300.10">
    <property type="entry name" value="Adenylosuccinate Synthetase, subunit A, domain 2"/>
    <property type="match status" value="1"/>
</dbReference>
<dbReference type="GO" id="GO:0005525">
    <property type="term" value="F:GTP binding"/>
    <property type="evidence" value="ECO:0007669"/>
    <property type="project" value="UniProtKB-UniRule"/>
</dbReference>
<evidence type="ECO:0000256" key="3">
    <source>
        <dbReference type="ARBA" id="ARBA00022485"/>
    </source>
</evidence>
<feature type="binding site" evidence="18">
    <location>
        <position position="346"/>
    </location>
    <ligand>
        <name>IMP</name>
        <dbReference type="ChEBI" id="CHEBI:58053"/>
    </ligand>
</feature>
<keyword evidence="15 19" id="KW-0456">Lyase</keyword>
<dbReference type="OrthoDB" id="2099276at2759"/>
<feature type="binding site" evidence="18">
    <location>
        <begin position="342"/>
        <end position="348"/>
    </location>
    <ligand>
        <name>substrate</name>
    </ligand>
</feature>
<comment type="similarity">
    <text evidence="1 19">Belongs to the Nth/MutY family.</text>
</comment>
<dbReference type="EC" id="6.3.4.4" evidence="18"/>
<dbReference type="EC" id="3.2.2.-" evidence="19"/>
<dbReference type="InterPro" id="IPR033128">
    <property type="entry name" value="Adenylosuccin_syn_Lys_AS"/>
</dbReference>
<keyword evidence="6 18" id="KW-0547">Nucleotide-binding</keyword>
<evidence type="ECO:0000256" key="19">
    <source>
        <dbReference type="HAMAP-Rule" id="MF_03183"/>
    </source>
</evidence>
<dbReference type="InterPro" id="IPR027417">
    <property type="entry name" value="P-loop_NTPase"/>
</dbReference>
<keyword evidence="23" id="KW-1185">Reference proteome</keyword>
<dbReference type="EC" id="4.2.99.18" evidence="19"/>
<feature type="domain" description="HhH-GPD" evidence="21">
    <location>
        <begin position="543"/>
        <end position="694"/>
    </location>
</feature>
<dbReference type="SUPFAM" id="SSF52540">
    <property type="entry name" value="P-loop containing nucleoside triphosphate hydrolases"/>
    <property type="match status" value="1"/>
</dbReference>
<evidence type="ECO:0000256" key="17">
    <source>
        <dbReference type="ARBA" id="ARBA00050432"/>
    </source>
</evidence>
<dbReference type="GO" id="GO:0003677">
    <property type="term" value="F:DNA binding"/>
    <property type="evidence" value="ECO:0007669"/>
    <property type="project" value="UniProtKB-UniRule"/>
</dbReference>
<keyword evidence="11" id="KW-0408">Iron</keyword>
<evidence type="ECO:0000256" key="6">
    <source>
        <dbReference type="ARBA" id="ARBA00022741"/>
    </source>
</evidence>
<dbReference type="GO" id="GO:0140078">
    <property type="term" value="F:class I DNA-(apurinic or apyrimidinic site) endonuclease activity"/>
    <property type="evidence" value="ECO:0007669"/>
    <property type="project" value="UniProtKB-EC"/>
</dbReference>
<feature type="binding site" evidence="18">
    <location>
        <position position="64"/>
    </location>
    <ligand>
        <name>Mg(2+)</name>
        <dbReference type="ChEBI" id="CHEBI:18420"/>
    </ligand>
</feature>
<keyword evidence="8 19" id="KW-0227">DNA damage</keyword>
<dbReference type="PROSITE" id="PS00513">
    <property type="entry name" value="ADENYLOSUCCIN_SYN_2"/>
    <property type="match status" value="1"/>
</dbReference>
<dbReference type="InterPro" id="IPR023170">
    <property type="entry name" value="HhH_base_excis_C"/>
</dbReference>
<accession>A0A7R8GZA7</accession>
<dbReference type="CDD" id="cd00056">
    <property type="entry name" value="ENDO3c"/>
    <property type="match status" value="1"/>
</dbReference>
<comment type="function">
    <text evidence="20">Plays an important role in the de novo pathway of purine nucleotide biosynthesis.</text>
</comment>
<evidence type="ECO:0000256" key="11">
    <source>
        <dbReference type="ARBA" id="ARBA00023004"/>
    </source>
</evidence>
<comment type="subcellular location">
    <subcellularLocation>
        <location evidence="18">Cytoplasm</location>
    </subcellularLocation>
    <subcellularLocation>
        <location evidence="19">Nucleus</location>
    </subcellularLocation>
    <subcellularLocation>
        <location evidence="19">Mitochondrion</location>
    </subcellularLocation>
</comment>
<evidence type="ECO:0000256" key="20">
    <source>
        <dbReference type="RuleBase" id="RU000520"/>
    </source>
</evidence>
<evidence type="ECO:0000256" key="16">
    <source>
        <dbReference type="ARBA" id="ARBA00023295"/>
    </source>
</evidence>
<feature type="binding site" evidence="18">
    <location>
        <position position="267"/>
    </location>
    <ligand>
        <name>IMP</name>
        <dbReference type="ChEBI" id="CHEBI:58053"/>
    </ligand>
</feature>
<feature type="binding site" evidence="18">
    <location>
        <position position="282"/>
    </location>
    <ligand>
        <name>IMP</name>
        <dbReference type="ChEBI" id="CHEBI:58053"/>
    </ligand>
</feature>
<keyword evidence="19" id="KW-0539">Nucleus</keyword>
<dbReference type="FunFam" id="1.10.300.10:FF:000002">
    <property type="entry name" value="Adenylosuccinate synthetase, chloroplastic"/>
    <property type="match status" value="1"/>
</dbReference>
<dbReference type="PROSITE" id="PS01266">
    <property type="entry name" value="ADENYLOSUCCIN_SYN_1"/>
    <property type="match status" value="1"/>
</dbReference>
<evidence type="ECO:0000256" key="9">
    <source>
        <dbReference type="ARBA" id="ARBA00022801"/>
    </source>
</evidence>
<comment type="pathway">
    <text evidence="18 20">Purine metabolism; AMP biosynthesis via de novo pathway; AMP from IMP: step 1/2.</text>
</comment>
<feature type="binding site" evidence="18">
    <location>
        <position position="178"/>
    </location>
    <ligand>
        <name>IMP</name>
        <dbReference type="ChEBI" id="CHEBI:58053"/>
    </ligand>
</feature>
<dbReference type="PANTHER" id="PTHR11846:SF0">
    <property type="entry name" value="ADENYLOSUCCINATE SYNTHETASE"/>
    <property type="match status" value="1"/>
</dbReference>
<dbReference type="SUPFAM" id="SSF48150">
    <property type="entry name" value="DNA-glycosylase"/>
    <property type="match status" value="1"/>
</dbReference>
<keyword evidence="10 18" id="KW-0460">Magnesium</keyword>
<feature type="active site" description="Proton acceptor" evidence="18">
    <location>
        <position position="64"/>
    </location>
</feature>
<comment type="similarity">
    <text evidence="18 20">Belongs to the adenylosuccinate synthetase family.</text>
</comment>
<dbReference type="GO" id="GO:0006285">
    <property type="term" value="P:base-excision repair, AP site formation"/>
    <property type="evidence" value="ECO:0007669"/>
    <property type="project" value="UniProtKB-UniRule"/>
</dbReference>
<keyword evidence="12" id="KW-0411">Iron-sulfur</keyword>
<dbReference type="GO" id="GO:0000287">
    <property type="term" value="F:magnesium ion binding"/>
    <property type="evidence" value="ECO:0007669"/>
    <property type="project" value="UniProtKB-UniRule"/>
</dbReference>
<dbReference type="GO" id="GO:0000703">
    <property type="term" value="F:oxidized pyrimidine nucleobase lesion DNA N-glycosylase activity"/>
    <property type="evidence" value="ECO:0007669"/>
    <property type="project" value="UniProtKB-UniRule"/>
</dbReference>
<comment type="cofactor">
    <cofactor evidence="18">
        <name>Mg(2+)</name>
        <dbReference type="ChEBI" id="CHEBI:18420"/>
    </cofactor>
    <text evidence="18">Binds 1 Mg(2+) ion per subunit.</text>
</comment>
<feature type="binding site" evidence="18">
    <location>
        <position position="192"/>
    </location>
    <ligand>
        <name>IMP</name>
        <dbReference type="ChEBI" id="CHEBI:58053"/>
        <note>ligand shared between dimeric partners</note>
    </ligand>
</feature>
<evidence type="ECO:0000256" key="1">
    <source>
        <dbReference type="ARBA" id="ARBA00008343"/>
    </source>
</evidence>
<dbReference type="Gene3D" id="1.10.340.30">
    <property type="entry name" value="Hypothetical protein, domain 2"/>
    <property type="match status" value="1"/>
</dbReference>
<dbReference type="HAMAP" id="MF_00011">
    <property type="entry name" value="Adenylosucc_synth"/>
    <property type="match status" value="1"/>
</dbReference>
<dbReference type="InterPro" id="IPR003265">
    <property type="entry name" value="HhH-GPD_domain"/>
</dbReference>
<evidence type="ECO:0000256" key="10">
    <source>
        <dbReference type="ARBA" id="ARBA00022842"/>
    </source>
</evidence>
<dbReference type="Pfam" id="PF00730">
    <property type="entry name" value="HhH-GPD"/>
    <property type="match status" value="1"/>
</dbReference>
<comment type="caution">
    <text evidence="19">Lacks conserved residue(s) required for the propagation of feature annotation.</text>
</comment>
<protein>
    <recommendedName>
        <fullName evidence="18 19">Multifunctional fusion protein</fullName>
    </recommendedName>
    <domain>
        <recommendedName>
            <fullName evidence="18">Adenylosuccinate synthetase</fullName>
            <shortName evidence="18">AMPSase</shortName>
            <shortName evidence="18">AdSS</shortName>
            <ecNumber evidence="18">6.3.4.4</ecNumber>
        </recommendedName>
        <alternativeName>
            <fullName evidence="18">IMP--aspartate ligase</fullName>
        </alternativeName>
    </domain>
    <domain>
        <recommendedName>
            <fullName evidence="19">Endonuclease III homolog</fullName>
            <ecNumber evidence="19">3.2.2.-</ecNumber>
            <ecNumber evidence="19">4.2.99.18</ecNumber>
        </recommendedName>
        <alternativeName>
            <fullName evidence="19">Bifunctional DNA N-glycosylase/DNA-(apurinic or apyrimidinic site) lyase</fullName>
            <shortName evidence="19">DNA glycosylase/AP lyase</shortName>
        </alternativeName>
    </domain>
</protein>
<evidence type="ECO:0000256" key="4">
    <source>
        <dbReference type="ARBA" id="ARBA00022598"/>
    </source>
</evidence>
<comment type="subunit">
    <text evidence="2 18">Homodimer.</text>
</comment>
<dbReference type="EMBL" id="HG994580">
    <property type="protein sequence ID" value="CAF2760792.1"/>
    <property type="molecule type" value="Genomic_DNA"/>
</dbReference>
<dbReference type="SMART" id="SM00788">
    <property type="entry name" value="Adenylsucc_synt"/>
    <property type="match status" value="1"/>
</dbReference>
<evidence type="ECO:0000259" key="21">
    <source>
        <dbReference type="SMART" id="SM00478"/>
    </source>
</evidence>
<evidence type="ECO:0000256" key="7">
    <source>
        <dbReference type="ARBA" id="ARBA00022755"/>
    </source>
</evidence>
<dbReference type="FunFam" id="3.90.170.10:FF:000001">
    <property type="entry name" value="Adenylosuccinate synthetase"/>
    <property type="match status" value="1"/>
</dbReference>
<keyword evidence="5 18" id="KW-0479">Metal-binding</keyword>
<dbReference type="GO" id="GO:0044208">
    <property type="term" value="P:'de novo' AMP biosynthetic process"/>
    <property type="evidence" value="ECO:0007669"/>
    <property type="project" value="UniProtKB-UniRule"/>
</dbReference>
<comment type="catalytic activity">
    <reaction evidence="19">
        <text>2'-deoxyribonucleotide-(2'-deoxyribose 5'-phosphate)-2'-deoxyribonucleotide-DNA = a 3'-end 2'-deoxyribonucleotide-(2,3-dehydro-2,3-deoxyribose 5'-phosphate)-DNA + a 5'-end 5'-phospho-2'-deoxyribonucleoside-DNA + H(+)</text>
        <dbReference type="Rhea" id="RHEA:66592"/>
        <dbReference type="Rhea" id="RHEA-COMP:13180"/>
        <dbReference type="Rhea" id="RHEA-COMP:16897"/>
        <dbReference type="Rhea" id="RHEA-COMP:17067"/>
        <dbReference type="ChEBI" id="CHEBI:15378"/>
        <dbReference type="ChEBI" id="CHEBI:136412"/>
        <dbReference type="ChEBI" id="CHEBI:157695"/>
        <dbReference type="ChEBI" id="CHEBI:167181"/>
        <dbReference type="EC" id="4.2.99.18"/>
    </reaction>
</comment>
<dbReference type="Proteomes" id="UP000675881">
    <property type="component" value="Chromosome 1"/>
</dbReference>
<dbReference type="Pfam" id="PF00709">
    <property type="entry name" value="Adenylsucc_synt"/>
    <property type="match status" value="1"/>
</dbReference>
<comment type="function">
    <text evidence="18">Plays an important role in the de novo pathway and in the salvage pathway of purine nucleotide biosynthesis. Catalyzes the first commited step in the biosynthesis of AMP from IMP.</text>
</comment>
<feature type="binding site" evidence="18">
    <location>
        <begin position="374"/>
        <end position="376"/>
    </location>
    <ligand>
        <name>GTP</name>
        <dbReference type="ChEBI" id="CHEBI:37565"/>
    </ligand>
</feature>
<dbReference type="Gene3D" id="3.90.170.10">
    <property type="entry name" value="Adenylosuccinate Synthetase, subunit A, domain 3"/>
    <property type="match status" value="1"/>
</dbReference>
<organism evidence="22 23">
    <name type="scientific">Lepeophtheirus salmonis</name>
    <name type="common">Salmon louse</name>
    <name type="synonym">Caligus salmonis</name>
    <dbReference type="NCBI Taxonomy" id="72036"/>
    <lineage>
        <taxon>Eukaryota</taxon>
        <taxon>Metazoa</taxon>
        <taxon>Ecdysozoa</taxon>
        <taxon>Arthropoda</taxon>
        <taxon>Crustacea</taxon>
        <taxon>Multicrustacea</taxon>
        <taxon>Hexanauplia</taxon>
        <taxon>Copepoda</taxon>
        <taxon>Siphonostomatoida</taxon>
        <taxon>Caligidae</taxon>
        <taxon>Lepeophtheirus</taxon>
    </lineage>
</organism>
<feature type="binding site" evidence="18">
    <location>
        <position position="348"/>
    </location>
    <ligand>
        <name>GTP</name>
        <dbReference type="ChEBI" id="CHEBI:37565"/>
    </ligand>
</feature>
<dbReference type="PANTHER" id="PTHR11846">
    <property type="entry name" value="ADENYLOSUCCINATE SYNTHETASE"/>
    <property type="match status" value="1"/>
</dbReference>
<dbReference type="HAMAP" id="MF_03183">
    <property type="entry name" value="Endonuclease_III_Nth"/>
    <property type="match status" value="1"/>
</dbReference>
<dbReference type="GO" id="GO:0005739">
    <property type="term" value="C:mitochondrion"/>
    <property type="evidence" value="ECO:0007669"/>
    <property type="project" value="UniProtKB-SubCell"/>
</dbReference>
<dbReference type="Pfam" id="PF00633">
    <property type="entry name" value="HHH"/>
    <property type="match status" value="1"/>
</dbReference>
<feature type="binding site" evidence="18">
    <location>
        <begin position="91"/>
        <end position="93"/>
    </location>
    <ligand>
        <name>GTP</name>
        <dbReference type="ChEBI" id="CHEBI:37565"/>
    </ligand>
</feature>
<dbReference type="GO" id="GO:0004019">
    <property type="term" value="F:adenylosuccinate synthase activity"/>
    <property type="evidence" value="ECO:0007669"/>
    <property type="project" value="UniProtKB-UniRule"/>
</dbReference>
<sequence length="708" mass="79119">MRLVIHPTINETNNGLRNWTECGTGNWIPERKIFAEVCFGFCNSDSEEKMNNKVCVVLGSQWGDEGKGKLVDLLAVSMDCVARCQGGNNAGHTVVIGEKKYAFHLLPSGIVHANCMALIGNGVVIHLPGLFQEIEKNELSGWEDRLRISTRAHLVFDFHQALDGLQESIRSGSALGTTKKGIGPAYSSKVSRSGIRIGDLLGDFSHFEARFRSLTNDLKDTLSINVEAELARYKEFAEKIRPLAVESVSFLHKMVKDGKKILIEGANASMLDIDFGTYPFVTSSNCVIGGVCTGLGLPPPHIGEIYGVVKAYTTRVGTGTFPTELLNDIGVYLQEKGHEFGTTTGRQRRCGWLDIPMIRYTSLINGCTAFALTKLDVLTGLDTVSICVDYDGDPEKPYPATEQEMSAAKPTLITLPGWRDDISAIRSFDELPVNAQNYVKEIETRTNIPVWWIGFRRANLSNNIYNNSKSHIFNTLSFIVIKMSKRKKIKVEPPQNWENVFENIRTMRKERNAPVDTVGCEKVSKEVDSEKVQRFHCLVSLMLSSQTKDEVNHAAMNRLRGKGLSVEGILSMEDKELEGLIYPVGFYKRKTTYLKKTCEILKKDYDSDIPNTIDDLTKLPGVGPKMAYLVMDIAWNQVVGIGVDTHVHRISNRLKWTGLSGTKNPEDTRKYLEEWLPQSYWKETNWLLVGFGQQTCLPVNPKCSGCLK</sequence>
<dbReference type="FunFam" id="1.10.340.30:FF:000005">
    <property type="entry name" value="Endonuclease III-like protein 1"/>
    <property type="match status" value="1"/>
</dbReference>
<keyword evidence="14 19" id="KW-0234">DNA repair</keyword>
<feature type="binding site" evidence="18">
    <location>
        <begin position="64"/>
        <end position="67"/>
    </location>
    <ligand>
        <name>IMP</name>
        <dbReference type="ChEBI" id="CHEBI:58053"/>
    </ligand>
</feature>
<dbReference type="InterPro" id="IPR001114">
    <property type="entry name" value="Adenylosuccinate_synthetase"/>
</dbReference>
<reference evidence="22" key="1">
    <citation type="submission" date="2021-02" db="EMBL/GenBank/DDBJ databases">
        <authorList>
            <person name="Bekaert M."/>
        </authorList>
    </citation>
    <scope>NUCLEOTIDE SEQUENCE</scope>
    <source>
        <strain evidence="22">IoA-00</strain>
    </source>
</reference>
<evidence type="ECO:0000256" key="2">
    <source>
        <dbReference type="ARBA" id="ARBA00011738"/>
    </source>
</evidence>
<dbReference type="NCBIfam" id="NF002223">
    <property type="entry name" value="PRK01117.1"/>
    <property type="match status" value="1"/>
</dbReference>
<evidence type="ECO:0000256" key="13">
    <source>
        <dbReference type="ARBA" id="ARBA00023134"/>
    </source>
</evidence>
<dbReference type="InterPro" id="IPR004036">
    <property type="entry name" value="Endonuclease-III-like_CS2"/>
</dbReference>
<evidence type="ECO:0000313" key="23">
    <source>
        <dbReference type="Proteomes" id="UP000675881"/>
    </source>
</evidence>
<feature type="binding site" evidence="18">
    <location>
        <position position="91"/>
    </location>
    <ligand>
        <name>Mg(2+)</name>
        <dbReference type="ChEBI" id="CHEBI:18420"/>
    </ligand>
</feature>
<dbReference type="InterPro" id="IPR011257">
    <property type="entry name" value="DNA_glycosylase"/>
</dbReference>
<evidence type="ECO:0000256" key="18">
    <source>
        <dbReference type="HAMAP-Rule" id="MF_03125"/>
    </source>
</evidence>
<evidence type="ECO:0000256" key="5">
    <source>
        <dbReference type="ARBA" id="ARBA00022723"/>
    </source>
</evidence>
<keyword evidence="4 18" id="KW-0436">Ligase</keyword>
<dbReference type="AlphaFoldDB" id="A0A7R8GZA7"/>
<dbReference type="InterPro" id="IPR030841">
    <property type="entry name" value="NTH1"/>
</dbReference>
<dbReference type="InterPro" id="IPR018220">
    <property type="entry name" value="Adenylosuccin_syn_GTP-bd"/>
</dbReference>
<feature type="binding site" evidence="18">
    <location>
        <begin position="89"/>
        <end position="92"/>
    </location>
    <ligand>
        <name>IMP</name>
        <dbReference type="ChEBI" id="CHEBI:58053"/>
    </ligand>
</feature>
<dbReference type="PROSITE" id="PS01155">
    <property type="entry name" value="ENDONUCLEASE_III_2"/>
    <property type="match status" value="1"/>
</dbReference>
<feature type="active site" description="Proton donor" evidence="18">
    <location>
        <position position="92"/>
    </location>
</feature>
<evidence type="ECO:0000256" key="14">
    <source>
        <dbReference type="ARBA" id="ARBA00023204"/>
    </source>
</evidence>
<feature type="binding site" evidence="18">
    <location>
        <begin position="63"/>
        <end position="69"/>
    </location>
    <ligand>
        <name>GTP</name>
        <dbReference type="ChEBI" id="CHEBI:37565"/>
    </ligand>
</feature>
<dbReference type="GO" id="GO:0051539">
    <property type="term" value="F:4 iron, 4 sulfur cluster binding"/>
    <property type="evidence" value="ECO:0007669"/>
    <property type="project" value="UniProtKB-KW"/>
</dbReference>
<dbReference type="InterPro" id="IPR042109">
    <property type="entry name" value="Adenylosuccinate_synth_dom1"/>
</dbReference>
<comment type="function">
    <text evidence="19">Bifunctional DNA N-glycosylase with associated apurinic/apyrimidinic (AP) lyase function that catalyzes the first step in base excision repair (BER), the primary repair pathway for the repair of oxidative DNA damage. The DNA N-glycosylase activity releases the damaged DNA base from DNA by cleaving the N-glycosidic bond, leaving an AP site. The AP lyase activity cleaves the phosphodiester bond 3' to the AP site by a beta-elimination. Primarily recognizes and repairs oxidative base damage of pyrimidines.</text>
</comment>
<keyword evidence="18" id="KW-0963">Cytoplasm</keyword>
<dbReference type="SMART" id="SM00478">
    <property type="entry name" value="ENDO3c"/>
    <property type="match status" value="1"/>
</dbReference>
<dbReference type="Gene3D" id="1.10.1670.10">
    <property type="entry name" value="Helix-hairpin-Helix base-excision DNA repair enzymes (C-terminal)"/>
    <property type="match status" value="1"/>
</dbReference>
<name>A0A7R8GZA7_LEPSM</name>
<keyword evidence="7 18" id="KW-0658">Purine biosynthesis</keyword>
<keyword evidence="16 19" id="KW-0326">Glycosidase</keyword>
<proteinExistence type="inferred from homology"/>
<dbReference type="NCBIfam" id="TIGR00184">
    <property type="entry name" value="purA"/>
    <property type="match status" value="1"/>
</dbReference>
<comment type="catalytic activity">
    <reaction evidence="17 18 20">
        <text>IMP + L-aspartate + GTP = N(6)-(1,2-dicarboxyethyl)-AMP + GDP + phosphate + 2 H(+)</text>
        <dbReference type="Rhea" id="RHEA:15753"/>
        <dbReference type="ChEBI" id="CHEBI:15378"/>
        <dbReference type="ChEBI" id="CHEBI:29991"/>
        <dbReference type="ChEBI" id="CHEBI:37565"/>
        <dbReference type="ChEBI" id="CHEBI:43474"/>
        <dbReference type="ChEBI" id="CHEBI:57567"/>
        <dbReference type="ChEBI" id="CHEBI:58053"/>
        <dbReference type="ChEBI" id="CHEBI:58189"/>
        <dbReference type="EC" id="6.3.4.4"/>
    </reaction>
</comment>
<dbReference type="GO" id="GO:0005634">
    <property type="term" value="C:nucleus"/>
    <property type="evidence" value="ECO:0007669"/>
    <property type="project" value="UniProtKB-SubCell"/>
</dbReference>
<gene>
    <name evidence="19" type="primary">NTH1</name>
    <name evidence="22" type="ORF">LSAA_679</name>
</gene>
<keyword evidence="3" id="KW-0004">4Fe-4S</keyword>
<evidence type="ECO:0000256" key="15">
    <source>
        <dbReference type="ARBA" id="ARBA00023239"/>
    </source>
</evidence>
<keyword evidence="13 18" id="KW-0342">GTP-binding</keyword>
<evidence type="ECO:0000313" key="22">
    <source>
        <dbReference type="EMBL" id="CAF2760792.1"/>
    </source>
</evidence>
<dbReference type="Gene3D" id="3.40.440.10">
    <property type="entry name" value="Adenylosuccinate Synthetase, subunit A, domain 1"/>
    <property type="match status" value="1"/>
</dbReference>
<evidence type="ECO:0000256" key="12">
    <source>
        <dbReference type="ARBA" id="ARBA00023014"/>
    </source>
</evidence>
<dbReference type="CDD" id="cd03108">
    <property type="entry name" value="AdSS"/>
    <property type="match status" value="1"/>
</dbReference>
<evidence type="ECO:0000256" key="8">
    <source>
        <dbReference type="ARBA" id="ARBA00022763"/>
    </source>
</evidence>
<keyword evidence="9 19" id="KW-0378">Hydrolase</keyword>
<dbReference type="InterPro" id="IPR042111">
    <property type="entry name" value="Adenylosuccinate_synth_dom3"/>
</dbReference>
<dbReference type="InterPro" id="IPR042110">
    <property type="entry name" value="Adenylosuccinate_synth_dom2"/>
</dbReference>
<keyword evidence="19" id="KW-0496">Mitochondrion</keyword>
<dbReference type="UniPathway" id="UPA00075">
    <property type="reaction ID" value="UER00335"/>
</dbReference>